<sequence length="146" mass="16816">MGRQIEKFNEISKNHPARKQHQIWRIERRRGHPIPPVRIKPRSNIQRLPDLQRSPAAKRHKSGHLFEGQEDPTAFETSNKKDSSIPIITRPIGSKAINHPHQNFTRPTTRAEFISSGGKALMKRHRDCNYRSAIPNCSRFIICSLG</sequence>
<feature type="compositionally biased region" description="Basic and acidic residues" evidence="1">
    <location>
        <begin position="1"/>
        <end position="13"/>
    </location>
</feature>
<protein>
    <submittedName>
        <fullName evidence="2">Uncharacterized protein</fullName>
    </submittedName>
</protein>
<dbReference type="EMBL" id="BSYO01000011">
    <property type="protein sequence ID" value="GMH11656.1"/>
    <property type="molecule type" value="Genomic_DNA"/>
</dbReference>
<comment type="caution">
    <text evidence="2">The sequence shown here is derived from an EMBL/GenBank/DDBJ whole genome shotgun (WGS) entry which is preliminary data.</text>
</comment>
<evidence type="ECO:0000256" key="1">
    <source>
        <dbReference type="SAM" id="MobiDB-lite"/>
    </source>
</evidence>
<evidence type="ECO:0000313" key="2">
    <source>
        <dbReference type="EMBL" id="GMH11656.1"/>
    </source>
</evidence>
<accession>A0AAD3XPE5</accession>
<name>A0AAD3XPE5_NEPGR</name>
<dbReference type="AlphaFoldDB" id="A0AAD3XPE5"/>
<feature type="region of interest" description="Disordered" evidence="1">
    <location>
        <begin position="1"/>
        <end position="86"/>
    </location>
</feature>
<organism evidence="2 3">
    <name type="scientific">Nepenthes gracilis</name>
    <name type="common">Slender pitcher plant</name>
    <dbReference type="NCBI Taxonomy" id="150966"/>
    <lineage>
        <taxon>Eukaryota</taxon>
        <taxon>Viridiplantae</taxon>
        <taxon>Streptophyta</taxon>
        <taxon>Embryophyta</taxon>
        <taxon>Tracheophyta</taxon>
        <taxon>Spermatophyta</taxon>
        <taxon>Magnoliopsida</taxon>
        <taxon>eudicotyledons</taxon>
        <taxon>Gunneridae</taxon>
        <taxon>Pentapetalae</taxon>
        <taxon>Caryophyllales</taxon>
        <taxon>Nepenthaceae</taxon>
        <taxon>Nepenthes</taxon>
    </lineage>
</organism>
<proteinExistence type="predicted"/>
<reference evidence="2" key="1">
    <citation type="submission" date="2023-05" db="EMBL/GenBank/DDBJ databases">
        <title>Nepenthes gracilis genome sequencing.</title>
        <authorList>
            <person name="Fukushima K."/>
        </authorList>
    </citation>
    <scope>NUCLEOTIDE SEQUENCE</scope>
    <source>
        <strain evidence="2">SING2019-196</strain>
    </source>
</reference>
<gene>
    <name evidence="2" type="ORF">Nepgr_013497</name>
</gene>
<feature type="compositionally biased region" description="Basic residues" evidence="1">
    <location>
        <begin position="15"/>
        <end position="32"/>
    </location>
</feature>
<evidence type="ECO:0000313" key="3">
    <source>
        <dbReference type="Proteomes" id="UP001279734"/>
    </source>
</evidence>
<dbReference type="Proteomes" id="UP001279734">
    <property type="component" value="Unassembled WGS sequence"/>
</dbReference>
<keyword evidence="3" id="KW-1185">Reference proteome</keyword>